<reference evidence="3 4" key="1">
    <citation type="journal article" date="2018" name="Genome Biol. Evol.">
        <title>Multiple Roots of Fruiting Body Formation in Amoebozoa.</title>
        <authorList>
            <person name="Hillmann F."/>
            <person name="Forbes G."/>
            <person name="Novohradska S."/>
            <person name="Ferling I."/>
            <person name="Riege K."/>
            <person name="Groth M."/>
            <person name="Westermann M."/>
            <person name="Marz M."/>
            <person name="Spaller T."/>
            <person name="Winckler T."/>
            <person name="Schaap P."/>
            <person name="Glockner G."/>
        </authorList>
    </citation>
    <scope>NUCLEOTIDE SEQUENCE [LARGE SCALE GENOMIC DNA]</scope>
    <source>
        <strain evidence="3 4">Jena</strain>
    </source>
</reference>
<feature type="transmembrane region" description="Helical" evidence="1">
    <location>
        <begin position="823"/>
        <end position="844"/>
    </location>
</feature>
<proteinExistence type="predicted"/>
<accession>A0A2P6MPS3</accession>
<feature type="transmembrane region" description="Helical" evidence="1">
    <location>
        <begin position="889"/>
        <end position="911"/>
    </location>
</feature>
<keyword evidence="1" id="KW-0472">Membrane</keyword>
<dbReference type="OrthoDB" id="5956805at2759"/>
<evidence type="ECO:0000256" key="1">
    <source>
        <dbReference type="SAM" id="Phobius"/>
    </source>
</evidence>
<sequence>MINHILCLSFLFLLSLSCTVYIDGQNGEDTPSCGSSNSPCKTITNDVKSLSLCLSSGEYEVQEQIPAQMQWTGAGEIPTLLCKPDQQIRSECTNQSTAIEWHNITLRDCSVNQTSCSNVHITSSTFSNTNIQNWNLYSRPRDLNSIHRIDNVTITHCAFHHSLLNFLTSESPLTINGNLFNSSALLLYSVGEITKLNGERIIHFENNIMNAKSALGLNIQSFGTFVTTLNIINNSHTFFLSDDQPTPSRTDFLFFSFIIFEAGDTERASENPIRFNLIENRLPNVTMHCNPSLSVPEFQASDNNISLLSIHWTATPTYPNVNSSIVRFQRNQITSVEISLDNDSGRRFSHTTHFVFHHNFIRVLSLVCPAVSQYTIDFSHNDIMTAVIFKNFIGGPNTNDLLVHNRFKALSLSYSYSSFSSHSESLVITNNTFEVTEFRFLYPYSLTKFRIFLRDNVWNNELQLPNYVTGLKVNSIGCQLYLSNNLFSNFSGGAVILSAEKSHFFFDRISVKGCNGGISISSVLGIIHINNSDISHNAEQSEGGLALYGSLSNVTIYNCTLYNNESPHGSAISSSMKMSHINFNITDYSVVVISGPCETGNNSMTCGEERYMDVSESAAFLMWSCRPCENGKYIIGGGRMEREEKSGIECKLCPAGASCQSGLTPQAKGRYWCGVNNREELQCLLCPSDYCKKESHDWHNSCLGNREGVLCGTCAANYTLGFFTSSCLPTSECKSQWMALFCIIPIFYFIILVLLPIGDGSIWKSTSYFIQTVPLLISQGQRDQVISILASIFFNPSATTGLFRGVCIGQVDYVEMQMLSLYIPLATLFVLSLACIFIFIYHRVQERWTSSRRSYQALVMLEYINGDTELESGTTGVGEKRTVMSRCTAGLITAFLLIYGGLVSTCLKLLFC</sequence>
<evidence type="ECO:0000256" key="2">
    <source>
        <dbReference type="SAM" id="SignalP"/>
    </source>
</evidence>
<organism evidence="3 4">
    <name type="scientific">Planoprotostelium fungivorum</name>
    <dbReference type="NCBI Taxonomy" id="1890364"/>
    <lineage>
        <taxon>Eukaryota</taxon>
        <taxon>Amoebozoa</taxon>
        <taxon>Evosea</taxon>
        <taxon>Variosea</taxon>
        <taxon>Cavosteliida</taxon>
        <taxon>Cavosteliaceae</taxon>
        <taxon>Planoprotostelium</taxon>
    </lineage>
</organism>
<comment type="caution">
    <text evidence="3">The sequence shown here is derived from an EMBL/GenBank/DDBJ whole genome shotgun (WGS) entry which is preliminary data.</text>
</comment>
<feature type="chain" id="PRO_5015195601" evidence="2">
    <location>
        <begin position="25"/>
        <end position="912"/>
    </location>
</feature>
<gene>
    <name evidence="3" type="ORF">PROFUN_16686</name>
</gene>
<dbReference type="InParanoid" id="A0A2P6MPS3"/>
<keyword evidence="4" id="KW-1185">Reference proteome</keyword>
<dbReference type="AlphaFoldDB" id="A0A2P6MPS3"/>
<name>A0A2P6MPS3_9EUKA</name>
<feature type="transmembrane region" description="Helical" evidence="1">
    <location>
        <begin position="737"/>
        <end position="757"/>
    </location>
</feature>
<feature type="transmembrane region" description="Helical" evidence="1">
    <location>
        <begin position="785"/>
        <end position="803"/>
    </location>
</feature>
<evidence type="ECO:0000313" key="4">
    <source>
        <dbReference type="Proteomes" id="UP000241769"/>
    </source>
</evidence>
<keyword evidence="2" id="KW-0732">Signal</keyword>
<evidence type="ECO:0000313" key="3">
    <source>
        <dbReference type="EMBL" id="PRP73710.1"/>
    </source>
</evidence>
<dbReference type="SUPFAM" id="SSF51126">
    <property type="entry name" value="Pectin lyase-like"/>
    <property type="match status" value="2"/>
</dbReference>
<keyword evidence="1" id="KW-0812">Transmembrane</keyword>
<protein>
    <submittedName>
        <fullName evidence="3">Uncharacterized protein</fullName>
    </submittedName>
</protein>
<dbReference type="Proteomes" id="UP000241769">
    <property type="component" value="Unassembled WGS sequence"/>
</dbReference>
<feature type="signal peptide" evidence="2">
    <location>
        <begin position="1"/>
        <end position="24"/>
    </location>
</feature>
<dbReference type="InterPro" id="IPR011050">
    <property type="entry name" value="Pectin_lyase_fold/virulence"/>
</dbReference>
<dbReference type="EMBL" id="MDYQ01000566">
    <property type="protein sequence ID" value="PRP73710.1"/>
    <property type="molecule type" value="Genomic_DNA"/>
</dbReference>
<keyword evidence="1" id="KW-1133">Transmembrane helix</keyword>
<feature type="non-terminal residue" evidence="3">
    <location>
        <position position="912"/>
    </location>
</feature>